<dbReference type="Pfam" id="PF08357">
    <property type="entry name" value="SEFIR"/>
    <property type="match status" value="1"/>
</dbReference>
<proteinExistence type="predicted"/>
<feature type="domain" description="SEFIR" evidence="1">
    <location>
        <begin position="3"/>
        <end position="145"/>
    </location>
</feature>
<comment type="caution">
    <text evidence="2">The sequence shown here is derived from an EMBL/GenBank/DDBJ whole genome shotgun (WGS) entry which is preliminary data.</text>
</comment>
<name>A0ABN0HEM9_9LEPT</name>
<dbReference type="InterPro" id="IPR035897">
    <property type="entry name" value="Toll_tir_struct_dom_sf"/>
</dbReference>
<evidence type="ECO:0000313" key="3">
    <source>
        <dbReference type="Proteomes" id="UP000018720"/>
    </source>
</evidence>
<dbReference type="RefSeq" id="WP_008589215.1">
    <property type="nucleotide sequence ID" value="NZ_AHOM02000001.1"/>
</dbReference>
<evidence type="ECO:0000259" key="1">
    <source>
        <dbReference type="PROSITE" id="PS51534"/>
    </source>
</evidence>
<keyword evidence="3" id="KW-1185">Reference proteome</keyword>
<dbReference type="EMBL" id="AHOM02000001">
    <property type="protein sequence ID" value="EJZ44040.1"/>
    <property type="molecule type" value="Genomic_DNA"/>
</dbReference>
<dbReference type="Gene3D" id="3.40.50.10140">
    <property type="entry name" value="Toll/interleukin-1 receptor homology (TIR) domain"/>
    <property type="match status" value="1"/>
</dbReference>
<reference evidence="2 3" key="1">
    <citation type="submission" date="2012-08" db="EMBL/GenBank/DDBJ databases">
        <authorList>
            <person name="Harkins D.M."/>
            <person name="Durkin A.S."/>
            <person name="Selengut J.D."/>
            <person name="Sanka R."/>
            <person name="DePew J."/>
            <person name="Purushe J."/>
            <person name="Matthias M.A."/>
            <person name="Vinetz J.M."/>
            <person name="Sutton G.G."/>
            <person name="Nelson W.C."/>
            <person name="Fouts D.E."/>
        </authorList>
    </citation>
    <scope>NUCLEOTIDE SEQUENCE [LARGE SCALE GENOMIC DNA]</scope>
    <source>
        <strain evidence="2 3">MMD4847</strain>
    </source>
</reference>
<sequence length="478" mass="56169">MEQPKTFISYSWSSPDHENRVLNLATELVNSGVQVILDKWDLKEGNDSIAFMESMVTDPSIQKVILVCDRVYSEKANERKGGVGTEAQIISGEIYRKADQGKFVAVVVEKDQDGNAFLPAYYKNRIYIDLSYSSDYTNGFTQLLRWLYNKPLYQKPEIGKPPKFVSNETSLINSSLLHNHLCKAIRENSDSQKGLLREYLELITDNFEKLRITEPDSNSFDDQVVSSISDFIPYRNEFLEIVNLLSKYETDAASLNQFHKFFESLIPFQYNQKIPGSYRDWDFDNFKFIIQELFLLLIATLLKHERFQTAAYFLSQRYYYSTDRSGISMQHFSIFRQPLASLKFRNSRLKLGRLSLHADLLKERAQESMIDFTSIMQADFVLYFKGILDSIRNEEHNFWWPDTLLYMSHWPKKFEIFARCESLSYFEKVKILFGIQIKGEFSQVFDELAKDRSLIPRWEIESFDPRFMLNFDNLCKYN</sequence>
<accession>A0ABN0HEM9</accession>
<protein>
    <submittedName>
        <fullName evidence="2">SEFIR domain protein</fullName>
    </submittedName>
</protein>
<dbReference type="Proteomes" id="UP000018720">
    <property type="component" value="Unassembled WGS sequence"/>
</dbReference>
<dbReference type="PROSITE" id="PS51534">
    <property type="entry name" value="SEFIR"/>
    <property type="match status" value="1"/>
</dbReference>
<organism evidence="2 3">
    <name type="scientific">Leptospira licerasiae str. MMD4847</name>
    <dbReference type="NCBI Taxonomy" id="1049971"/>
    <lineage>
        <taxon>Bacteria</taxon>
        <taxon>Pseudomonadati</taxon>
        <taxon>Spirochaetota</taxon>
        <taxon>Spirochaetia</taxon>
        <taxon>Leptospirales</taxon>
        <taxon>Leptospiraceae</taxon>
        <taxon>Leptospira</taxon>
    </lineage>
</organism>
<dbReference type="InterPro" id="IPR013568">
    <property type="entry name" value="SEFIR_dom"/>
</dbReference>
<gene>
    <name evidence="2" type="ORF">LEP1GSC178_2028</name>
</gene>
<evidence type="ECO:0000313" key="2">
    <source>
        <dbReference type="EMBL" id="EJZ44040.1"/>
    </source>
</evidence>